<keyword evidence="6 7" id="KW-0472">Membrane</keyword>
<feature type="domain" description="Fatty acid hydroxylase" evidence="8">
    <location>
        <begin position="101"/>
        <end position="234"/>
    </location>
</feature>
<feature type="transmembrane region" description="Helical" evidence="7">
    <location>
        <begin position="284"/>
        <end position="304"/>
    </location>
</feature>
<name>A0ABU9QMK4_9BURK</name>
<feature type="transmembrane region" description="Helical" evidence="7">
    <location>
        <begin position="60"/>
        <end position="83"/>
    </location>
</feature>
<feature type="transmembrane region" description="Helical" evidence="7">
    <location>
        <begin position="367"/>
        <end position="387"/>
    </location>
</feature>
<dbReference type="InterPro" id="IPR051689">
    <property type="entry name" value="Sterol_desaturase/TMEM195"/>
</dbReference>
<feature type="transmembrane region" description="Helical" evidence="7">
    <location>
        <begin position="98"/>
        <end position="114"/>
    </location>
</feature>
<evidence type="ECO:0000256" key="7">
    <source>
        <dbReference type="SAM" id="Phobius"/>
    </source>
</evidence>
<sequence>MFASLFSMYAVPALSGENQKLPSMSPYAIACAVGGGLIFAEAALLKILRRERTAWMELVFNLNSGHIVMWAFRGVEIAAYAAVFRHLNLHSVDRLPRAAQWIFGLFAWDFCFYWRHRAHHRLGLLWAVHVVHHQGERFNLSLCNRNSWYASLTDFPFSGVLAVLGLPLDVYVTVSSFHYAIQFFNHCGLIQSAGVLDRFLVTPRHHRVHHRAEPQFFNRNFGGSFLLWDKLFGTFAQTTDHADARYGVDGIANSRNPLRASHEPLLHCVGGSWPNGSFSPPQQMNSTFVALRGLLLYGLLICWLDTQQGVHSNPHWLLMVCSLTGTIALGAHCDGERWGTLGWSALAIAMPALLASDRAASGTVPTVLLVLFAMHGIFGMIQFARIAPSASRLPPR</sequence>
<evidence type="ECO:0000256" key="1">
    <source>
        <dbReference type="ARBA" id="ARBA00004127"/>
    </source>
</evidence>
<keyword evidence="10" id="KW-1185">Reference proteome</keyword>
<gene>
    <name evidence="9" type="ORF">V4C55_33560</name>
</gene>
<organism evidence="9 10">
    <name type="scientific">Paraburkholderia sabiae</name>
    <dbReference type="NCBI Taxonomy" id="273251"/>
    <lineage>
        <taxon>Bacteria</taxon>
        <taxon>Pseudomonadati</taxon>
        <taxon>Pseudomonadota</taxon>
        <taxon>Betaproteobacteria</taxon>
        <taxon>Burkholderiales</taxon>
        <taxon>Burkholderiaceae</taxon>
        <taxon>Paraburkholderia</taxon>
    </lineage>
</organism>
<dbReference type="InterPro" id="IPR006694">
    <property type="entry name" value="Fatty_acid_hydroxylase"/>
</dbReference>
<dbReference type="RefSeq" id="WP_201647904.1">
    <property type="nucleotide sequence ID" value="NZ_CAJHCS010000001.1"/>
</dbReference>
<keyword evidence="3 7" id="KW-1133">Transmembrane helix</keyword>
<accession>A0ABU9QMK4</accession>
<dbReference type="PANTHER" id="PTHR21624">
    <property type="entry name" value="STEROL DESATURASE-RELATED PROTEIN"/>
    <property type="match status" value="1"/>
</dbReference>
<evidence type="ECO:0000313" key="9">
    <source>
        <dbReference type="EMBL" id="MEM5290657.1"/>
    </source>
</evidence>
<proteinExistence type="predicted"/>
<evidence type="ECO:0000259" key="8">
    <source>
        <dbReference type="Pfam" id="PF04116"/>
    </source>
</evidence>
<feature type="transmembrane region" description="Helical" evidence="7">
    <location>
        <begin position="25"/>
        <end position="48"/>
    </location>
</feature>
<dbReference type="Proteomes" id="UP001494588">
    <property type="component" value="Unassembled WGS sequence"/>
</dbReference>
<evidence type="ECO:0000256" key="4">
    <source>
        <dbReference type="ARBA" id="ARBA00023002"/>
    </source>
</evidence>
<keyword evidence="4" id="KW-0560">Oxidoreductase</keyword>
<comment type="caution">
    <text evidence="9">The sequence shown here is derived from an EMBL/GenBank/DDBJ whole genome shotgun (WGS) entry which is preliminary data.</text>
</comment>
<keyword evidence="2 7" id="KW-0812">Transmembrane</keyword>
<comment type="subcellular location">
    <subcellularLocation>
        <location evidence="1">Endomembrane system</location>
        <topology evidence="1">Multi-pass membrane protein</topology>
    </subcellularLocation>
</comment>
<dbReference type="PANTHER" id="PTHR21624:SF1">
    <property type="entry name" value="ALKYLGLYCEROL MONOOXYGENASE"/>
    <property type="match status" value="1"/>
</dbReference>
<evidence type="ECO:0000256" key="3">
    <source>
        <dbReference type="ARBA" id="ARBA00022989"/>
    </source>
</evidence>
<reference evidence="9 10" key="1">
    <citation type="submission" date="2024-01" db="EMBL/GenBank/DDBJ databases">
        <title>The diversity of rhizobia nodulating Mimosa spp. in eleven states of Brazil covering several biomes is determined by host plant, location, and edaphic factors.</title>
        <authorList>
            <person name="Rouws L."/>
            <person name="Barauna A."/>
            <person name="Beukes C."/>
            <person name="De Faria S.M."/>
            <person name="Gross E."/>
            <person name="Dos Reis Junior F.B."/>
            <person name="Simon M."/>
            <person name="Maluk M."/>
            <person name="Odee D.W."/>
            <person name="Kenicer G."/>
            <person name="Young J.P.W."/>
            <person name="Reis V.M."/>
            <person name="Zilli J."/>
            <person name="James E.K."/>
        </authorList>
    </citation>
    <scope>NUCLEOTIDE SEQUENCE [LARGE SCALE GENOMIC DNA]</scope>
    <source>
        <strain evidence="9 10">JPY77</strain>
    </source>
</reference>
<keyword evidence="5" id="KW-0443">Lipid metabolism</keyword>
<dbReference type="EMBL" id="JAZHGC010000039">
    <property type="protein sequence ID" value="MEM5290657.1"/>
    <property type="molecule type" value="Genomic_DNA"/>
</dbReference>
<evidence type="ECO:0000256" key="5">
    <source>
        <dbReference type="ARBA" id="ARBA00023098"/>
    </source>
</evidence>
<protein>
    <submittedName>
        <fullName evidence="9">Sterol desaturase family protein</fullName>
    </submittedName>
</protein>
<evidence type="ECO:0000256" key="2">
    <source>
        <dbReference type="ARBA" id="ARBA00022692"/>
    </source>
</evidence>
<evidence type="ECO:0000313" key="10">
    <source>
        <dbReference type="Proteomes" id="UP001494588"/>
    </source>
</evidence>
<dbReference type="Pfam" id="PF04116">
    <property type="entry name" value="FA_hydroxylase"/>
    <property type="match status" value="1"/>
</dbReference>
<evidence type="ECO:0000256" key="6">
    <source>
        <dbReference type="ARBA" id="ARBA00023136"/>
    </source>
</evidence>